<evidence type="ECO:0000313" key="3">
    <source>
        <dbReference type="EMBL" id="NEZ46887.1"/>
    </source>
</evidence>
<dbReference type="Pfam" id="PF13426">
    <property type="entry name" value="PAS_9"/>
    <property type="match status" value="2"/>
</dbReference>
<protein>
    <submittedName>
        <fullName evidence="3">Diguanylate cyclase</fullName>
    </submittedName>
</protein>
<dbReference type="PANTHER" id="PTHR46663">
    <property type="entry name" value="DIGUANYLATE CYCLASE DGCT-RELATED"/>
    <property type="match status" value="1"/>
</dbReference>
<dbReference type="InterPro" id="IPR052163">
    <property type="entry name" value="DGC-Regulatory_Protein"/>
</dbReference>
<comment type="caution">
    <text evidence="3">The sequence shown here is derived from an EMBL/GenBank/DDBJ whole genome shotgun (WGS) entry which is preliminary data.</text>
</comment>
<keyword evidence="4" id="KW-1185">Reference proteome</keyword>
<dbReference type="Proteomes" id="UP000473885">
    <property type="component" value="Unassembled WGS sequence"/>
</dbReference>
<dbReference type="InterPro" id="IPR035965">
    <property type="entry name" value="PAS-like_dom_sf"/>
</dbReference>
<dbReference type="SUPFAM" id="SSF55073">
    <property type="entry name" value="Nucleotide cyclase"/>
    <property type="match status" value="1"/>
</dbReference>
<dbReference type="CDD" id="cd01949">
    <property type="entry name" value="GGDEF"/>
    <property type="match status" value="1"/>
</dbReference>
<dbReference type="SMART" id="SM00091">
    <property type="entry name" value="PAS"/>
    <property type="match status" value="1"/>
</dbReference>
<organism evidence="3 4">
    <name type="scientific">Clostridium niameyense</name>
    <dbReference type="NCBI Taxonomy" id="1622073"/>
    <lineage>
        <taxon>Bacteria</taxon>
        <taxon>Bacillati</taxon>
        <taxon>Bacillota</taxon>
        <taxon>Clostridia</taxon>
        <taxon>Eubacteriales</taxon>
        <taxon>Clostridiaceae</taxon>
        <taxon>Clostridium</taxon>
    </lineage>
</organism>
<dbReference type="Pfam" id="PF00990">
    <property type="entry name" value="GGDEF"/>
    <property type="match status" value="1"/>
</dbReference>
<dbReference type="EMBL" id="SXDP01000004">
    <property type="protein sequence ID" value="NEZ46887.1"/>
    <property type="molecule type" value="Genomic_DNA"/>
</dbReference>
<dbReference type="FunFam" id="3.30.70.270:FF:000001">
    <property type="entry name" value="Diguanylate cyclase domain protein"/>
    <property type="match status" value="1"/>
</dbReference>
<evidence type="ECO:0000313" key="4">
    <source>
        <dbReference type="Proteomes" id="UP000473885"/>
    </source>
</evidence>
<dbReference type="InterPro" id="IPR000160">
    <property type="entry name" value="GGDEF_dom"/>
</dbReference>
<dbReference type="AlphaFoldDB" id="A0A6M0RAW1"/>
<evidence type="ECO:0000259" key="2">
    <source>
        <dbReference type="PROSITE" id="PS50887"/>
    </source>
</evidence>
<feature type="domain" description="GGDEF" evidence="2">
    <location>
        <begin position="280"/>
        <end position="413"/>
    </location>
</feature>
<dbReference type="NCBIfam" id="TIGR00229">
    <property type="entry name" value="sensory_box"/>
    <property type="match status" value="1"/>
</dbReference>
<dbReference type="NCBIfam" id="TIGR00254">
    <property type="entry name" value="GGDEF"/>
    <property type="match status" value="1"/>
</dbReference>
<name>A0A6M0RAW1_9CLOT</name>
<dbReference type="CDD" id="cd00130">
    <property type="entry name" value="PAS"/>
    <property type="match status" value="1"/>
</dbReference>
<sequence>MENKNYENKTDLYVIEELGIAYSYCKIVLSDNRKICDWIFIKINKGFEKFIGILKEKIENRRASEIEYLDNYREFILKELNNMWNNKLSDTEFEYYFIEKNNWIKVYLRKYKRKYFFLILNNISEYKIREIVLKSKEKIYKSIVESSSNAVIIRNIYGRFLYFNNSACNLFGYTEEEMRRLNVRDIIPYNENIEMYYPIEDKFLEKVYRKKDGTNFYTEEVCKFINMEGEVAIISYIKDITEIKKFRDETSHMAYFDGLTDLPNRNRFYREINNELKENKCFAIIFLDLDKFKNINDMYGHCIGDKILCVVSSRIKNILKKGDIIARFGGDEFIILLKNIKDKCKVKKVVLKILESFKEDINLDGENINVKISIGISFFPDDGQDIKTLIDNADKAMYKAKKLGKDKFVIYSKNQTLY</sequence>
<dbReference type="Gene3D" id="3.30.450.20">
    <property type="entry name" value="PAS domain"/>
    <property type="match status" value="1"/>
</dbReference>
<dbReference type="SMART" id="SM00267">
    <property type="entry name" value="GGDEF"/>
    <property type="match status" value="1"/>
</dbReference>
<dbReference type="InterPro" id="IPR043128">
    <property type="entry name" value="Rev_trsase/Diguanyl_cyclase"/>
</dbReference>
<dbReference type="PANTHER" id="PTHR46663:SF3">
    <property type="entry name" value="SLL0267 PROTEIN"/>
    <property type="match status" value="1"/>
</dbReference>
<proteinExistence type="predicted"/>
<accession>A0A6M0RAW1</accession>
<dbReference type="Gene3D" id="3.30.70.270">
    <property type="match status" value="1"/>
</dbReference>
<reference evidence="3 4" key="1">
    <citation type="submission" date="2019-04" db="EMBL/GenBank/DDBJ databases">
        <title>Genome sequencing of Clostridium botulinum Groups I-IV and Clostridium butyricum.</title>
        <authorList>
            <person name="Brunt J."/>
            <person name="Van Vliet A.H.M."/>
            <person name="Stringer S.C."/>
            <person name="Carter A.T."/>
            <person name="Peck M.W."/>
        </authorList>
    </citation>
    <scope>NUCLEOTIDE SEQUENCE [LARGE SCALE GENOMIC DNA]</scope>
    <source>
        <strain evidence="3 4">IFR 18/094</strain>
    </source>
</reference>
<evidence type="ECO:0000259" key="1">
    <source>
        <dbReference type="PROSITE" id="PS50112"/>
    </source>
</evidence>
<gene>
    <name evidence="3" type="ORF">FDF74_06620</name>
</gene>
<dbReference type="PROSITE" id="PS50112">
    <property type="entry name" value="PAS"/>
    <property type="match status" value="1"/>
</dbReference>
<dbReference type="PROSITE" id="PS50887">
    <property type="entry name" value="GGDEF"/>
    <property type="match status" value="1"/>
</dbReference>
<dbReference type="InterPro" id="IPR000014">
    <property type="entry name" value="PAS"/>
</dbReference>
<dbReference type="SUPFAM" id="SSF55785">
    <property type="entry name" value="PYP-like sensor domain (PAS domain)"/>
    <property type="match status" value="1"/>
</dbReference>
<feature type="domain" description="PAS" evidence="1">
    <location>
        <begin position="136"/>
        <end position="178"/>
    </location>
</feature>
<dbReference type="InterPro" id="IPR029787">
    <property type="entry name" value="Nucleotide_cyclase"/>
</dbReference>
<dbReference type="RefSeq" id="WP_163249060.1">
    <property type="nucleotide sequence ID" value="NZ_SXDP01000004.1"/>
</dbReference>